<proteinExistence type="predicted"/>
<dbReference type="EMBL" id="ML987192">
    <property type="protein sequence ID" value="KAF2252486.1"/>
    <property type="molecule type" value="Genomic_DNA"/>
</dbReference>
<dbReference type="PANTHER" id="PTHR42057:SF2">
    <property type="entry name" value="F-BOX DOMAIN PROTEIN (AFU_ORTHOLOGUE AFUA_4G00200)-RELATED"/>
    <property type="match status" value="1"/>
</dbReference>
<evidence type="ECO:0000313" key="3">
    <source>
        <dbReference type="Proteomes" id="UP000800094"/>
    </source>
</evidence>
<dbReference type="Proteomes" id="UP000800094">
    <property type="component" value="Unassembled WGS sequence"/>
</dbReference>
<dbReference type="SUPFAM" id="SSF81383">
    <property type="entry name" value="F-box domain"/>
    <property type="match status" value="1"/>
</dbReference>
<evidence type="ECO:0000259" key="1">
    <source>
        <dbReference type="PROSITE" id="PS50181"/>
    </source>
</evidence>
<reference evidence="2" key="1">
    <citation type="journal article" date="2020" name="Stud. Mycol.">
        <title>101 Dothideomycetes genomes: a test case for predicting lifestyles and emergence of pathogens.</title>
        <authorList>
            <person name="Haridas S."/>
            <person name="Albert R."/>
            <person name="Binder M."/>
            <person name="Bloem J."/>
            <person name="Labutti K."/>
            <person name="Salamov A."/>
            <person name="Andreopoulos B."/>
            <person name="Baker S."/>
            <person name="Barry K."/>
            <person name="Bills G."/>
            <person name="Bluhm B."/>
            <person name="Cannon C."/>
            <person name="Castanera R."/>
            <person name="Culley D."/>
            <person name="Daum C."/>
            <person name="Ezra D."/>
            <person name="Gonzalez J."/>
            <person name="Henrissat B."/>
            <person name="Kuo A."/>
            <person name="Liang C."/>
            <person name="Lipzen A."/>
            <person name="Lutzoni F."/>
            <person name="Magnuson J."/>
            <person name="Mondo S."/>
            <person name="Nolan M."/>
            <person name="Ohm R."/>
            <person name="Pangilinan J."/>
            <person name="Park H.-J."/>
            <person name="Ramirez L."/>
            <person name="Alfaro M."/>
            <person name="Sun H."/>
            <person name="Tritt A."/>
            <person name="Yoshinaga Y."/>
            <person name="Zwiers L.-H."/>
            <person name="Turgeon B."/>
            <person name="Goodwin S."/>
            <person name="Spatafora J."/>
            <person name="Crous P."/>
            <person name="Grigoriev I."/>
        </authorList>
    </citation>
    <scope>NUCLEOTIDE SEQUENCE</scope>
    <source>
        <strain evidence="2">CBS 122368</strain>
    </source>
</reference>
<keyword evidence="3" id="KW-1185">Reference proteome</keyword>
<dbReference type="AlphaFoldDB" id="A0A6A6IQ02"/>
<dbReference type="GeneID" id="54588715"/>
<dbReference type="Pfam" id="PF00646">
    <property type="entry name" value="F-box"/>
    <property type="match status" value="1"/>
</dbReference>
<evidence type="ECO:0000313" key="2">
    <source>
        <dbReference type="EMBL" id="KAF2252486.1"/>
    </source>
</evidence>
<dbReference type="PANTHER" id="PTHR42057">
    <property type="entry name" value="F-BOX DOMAIN PROTEIN (AFU_ORTHOLOGUE AFUA_4G00200)"/>
    <property type="match status" value="1"/>
</dbReference>
<sequence length="434" mass="49957">MAKAVQPSHQNVAKDERRGLLKLPDELLLQVLRSVQLNDAKSLRLTSKQLRPPATSRLFETLAVTKVDHSIIVKLKDIADSRNLAQEVKQMSIRPKVNSARGYEAERGLLESLSDLLARFTKVKSVEVSLAELGRVRFGHFRTAPGPSENQGHPWEMLSFLFRSLYVARQMCKQNNLQRLKLVRIPPIENPLTDMSAFAYVMENLSEIHLIIDPWYVDREDTVDVLGSDFPDRPGAHAYMQSFARSWLHHGSDKRKSLALRFGDYAGIYPRLDFGDLKQPRLVELELDRIAFKDMAFIDWITSHARTLRKLHMINCPIIVKITTRQEVDSDGYPISSQLLHHNTRQGYQSHLRWHQVFDRFRKELQLNDFNFAIFGVSVRSGKPWPPTSIIVWRYKVYKIGNIVVDAEAEDVHKAAEEKDLLALVRLLEEIGQH</sequence>
<dbReference type="RefSeq" id="XP_033687490.1">
    <property type="nucleotide sequence ID" value="XM_033835385.1"/>
</dbReference>
<gene>
    <name evidence="2" type="ORF">BU26DRAFT_602855</name>
</gene>
<dbReference type="PROSITE" id="PS50181">
    <property type="entry name" value="FBOX"/>
    <property type="match status" value="1"/>
</dbReference>
<organism evidence="2 3">
    <name type="scientific">Trematosphaeria pertusa</name>
    <dbReference type="NCBI Taxonomy" id="390896"/>
    <lineage>
        <taxon>Eukaryota</taxon>
        <taxon>Fungi</taxon>
        <taxon>Dikarya</taxon>
        <taxon>Ascomycota</taxon>
        <taxon>Pezizomycotina</taxon>
        <taxon>Dothideomycetes</taxon>
        <taxon>Pleosporomycetidae</taxon>
        <taxon>Pleosporales</taxon>
        <taxon>Massarineae</taxon>
        <taxon>Trematosphaeriaceae</taxon>
        <taxon>Trematosphaeria</taxon>
    </lineage>
</organism>
<dbReference type="InterPro" id="IPR001810">
    <property type="entry name" value="F-box_dom"/>
</dbReference>
<dbReference type="InterPro" id="IPR036047">
    <property type="entry name" value="F-box-like_dom_sf"/>
</dbReference>
<dbReference type="OrthoDB" id="3140657at2759"/>
<name>A0A6A6IQ02_9PLEO</name>
<accession>A0A6A6IQ02</accession>
<feature type="domain" description="F-box" evidence="1">
    <location>
        <begin position="17"/>
        <end position="62"/>
    </location>
</feature>
<protein>
    <recommendedName>
        <fullName evidence="1">F-box domain-containing protein</fullName>
    </recommendedName>
</protein>